<dbReference type="AlphaFoldDB" id="A0A8T0DAM9"/>
<comment type="caution">
    <text evidence="1">The sequence shown here is derived from an EMBL/GenBank/DDBJ whole genome shotgun (WGS) entry which is preliminary data.</text>
</comment>
<protein>
    <submittedName>
        <fullName evidence="1">Uncharacterized protein</fullName>
    </submittedName>
</protein>
<gene>
    <name evidence="1" type="ORF">P879_10543</name>
</gene>
<keyword evidence="2" id="KW-1185">Reference proteome</keyword>
<name>A0A8T0DAM9_9TREM</name>
<sequence length="165" mass="18585">MQPPENGLHPNLTVEIMPILRVPTMQYNVIALHDSLSTHTDVAQCEMSNEQNPVNVHTTNGMDHFHSDICAKVVSHIDLCGRRVAAMSFILRNAGGATGRRMILHKISIRFPILPNTDLRKAITRTSQQMIISVHNFPFQITVFCNLSTRAMIICTFAYHCLKSF</sequence>
<accession>A0A8T0DAM9</accession>
<evidence type="ECO:0000313" key="2">
    <source>
        <dbReference type="Proteomes" id="UP000699462"/>
    </source>
</evidence>
<evidence type="ECO:0000313" key="1">
    <source>
        <dbReference type="EMBL" id="KAF8564899.1"/>
    </source>
</evidence>
<proteinExistence type="predicted"/>
<dbReference type="Proteomes" id="UP000699462">
    <property type="component" value="Unassembled WGS sequence"/>
</dbReference>
<dbReference type="EMBL" id="JTDF01007665">
    <property type="protein sequence ID" value="KAF8564899.1"/>
    <property type="molecule type" value="Genomic_DNA"/>
</dbReference>
<reference evidence="1 2" key="1">
    <citation type="submission" date="2019-07" db="EMBL/GenBank/DDBJ databases">
        <title>Annotation for the trematode Paragonimus westermani.</title>
        <authorList>
            <person name="Choi Y.-J."/>
        </authorList>
    </citation>
    <scope>NUCLEOTIDE SEQUENCE [LARGE SCALE GENOMIC DNA]</scope>
    <source>
        <strain evidence="1">180907_Pwestermani</strain>
    </source>
</reference>
<organism evidence="1 2">
    <name type="scientific">Paragonimus westermani</name>
    <dbReference type="NCBI Taxonomy" id="34504"/>
    <lineage>
        <taxon>Eukaryota</taxon>
        <taxon>Metazoa</taxon>
        <taxon>Spiralia</taxon>
        <taxon>Lophotrochozoa</taxon>
        <taxon>Platyhelminthes</taxon>
        <taxon>Trematoda</taxon>
        <taxon>Digenea</taxon>
        <taxon>Plagiorchiida</taxon>
        <taxon>Troglotremata</taxon>
        <taxon>Troglotrematidae</taxon>
        <taxon>Paragonimus</taxon>
    </lineage>
</organism>